<keyword evidence="2" id="KW-1185">Reference proteome</keyword>
<accession>A0A4Y2RPM0</accession>
<dbReference type="Proteomes" id="UP000499080">
    <property type="component" value="Unassembled WGS sequence"/>
</dbReference>
<dbReference type="EMBL" id="BGPR01017939">
    <property type="protein sequence ID" value="GBN77747.1"/>
    <property type="molecule type" value="Genomic_DNA"/>
</dbReference>
<feature type="non-terminal residue" evidence="1">
    <location>
        <position position="33"/>
    </location>
</feature>
<reference evidence="1 2" key="1">
    <citation type="journal article" date="2019" name="Sci. Rep.">
        <title>Orb-weaving spider Araneus ventricosus genome elucidates the spidroin gene catalogue.</title>
        <authorList>
            <person name="Kono N."/>
            <person name="Nakamura H."/>
            <person name="Ohtoshi R."/>
            <person name="Moran D.A.P."/>
            <person name="Shinohara A."/>
            <person name="Yoshida Y."/>
            <person name="Fujiwara M."/>
            <person name="Mori M."/>
            <person name="Tomita M."/>
            <person name="Arakawa K."/>
        </authorList>
    </citation>
    <scope>NUCLEOTIDE SEQUENCE [LARGE SCALE GENOMIC DNA]</scope>
</reference>
<protein>
    <submittedName>
        <fullName evidence="1">Uncharacterized protein</fullName>
    </submittedName>
</protein>
<organism evidence="1 2">
    <name type="scientific">Araneus ventricosus</name>
    <name type="common">Orbweaver spider</name>
    <name type="synonym">Epeira ventricosa</name>
    <dbReference type="NCBI Taxonomy" id="182803"/>
    <lineage>
        <taxon>Eukaryota</taxon>
        <taxon>Metazoa</taxon>
        <taxon>Ecdysozoa</taxon>
        <taxon>Arthropoda</taxon>
        <taxon>Chelicerata</taxon>
        <taxon>Arachnida</taxon>
        <taxon>Araneae</taxon>
        <taxon>Araneomorphae</taxon>
        <taxon>Entelegynae</taxon>
        <taxon>Araneoidea</taxon>
        <taxon>Araneidae</taxon>
        <taxon>Araneus</taxon>
    </lineage>
</organism>
<dbReference type="AlphaFoldDB" id="A0A4Y2RPM0"/>
<sequence length="33" mass="3558">MCVQRLLTVPLIGIPRLQSSEASPVSSDSSRDD</sequence>
<proteinExistence type="predicted"/>
<name>A0A4Y2RPM0_ARAVE</name>
<gene>
    <name evidence="1" type="ORF">AVEN_267994_1</name>
</gene>
<evidence type="ECO:0000313" key="1">
    <source>
        <dbReference type="EMBL" id="GBN77747.1"/>
    </source>
</evidence>
<evidence type="ECO:0000313" key="2">
    <source>
        <dbReference type="Proteomes" id="UP000499080"/>
    </source>
</evidence>
<comment type="caution">
    <text evidence="1">The sequence shown here is derived from an EMBL/GenBank/DDBJ whole genome shotgun (WGS) entry which is preliminary data.</text>
</comment>